<dbReference type="SMART" id="SM00389">
    <property type="entry name" value="HOX"/>
    <property type="match status" value="1"/>
</dbReference>
<evidence type="ECO:0000256" key="3">
    <source>
        <dbReference type="PROSITE-ProRule" id="PRU00108"/>
    </source>
</evidence>
<feature type="region of interest" description="Disordered" evidence="4">
    <location>
        <begin position="760"/>
        <end position="783"/>
    </location>
</feature>
<dbReference type="AlphaFoldDB" id="A0A9W7ITY8"/>
<evidence type="ECO:0000256" key="1">
    <source>
        <dbReference type="ARBA" id="ARBA00004123"/>
    </source>
</evidence>
<feature type="compositionally biased region" description="Polar residues" evidence="4">
    <location>
        <begin position="467"/>
        <end position="476"/>
    </location>
</feature>
<reference evidence="6" key="1">
    <citation type="submission" date="2023-05" db="EMBL/GenBank/DDBJ databases">
        <title>Genome and transcriptome analyses reveal genes involved in the formation of fine ridges on petal epidermal cells in Hibiscus trionum.</title>
        <authorList>
            <person name="Koshimizu S."/>
            <person name="Masuda S."/>
            <person name="Ishii T."/>
            <person name="Shirasu K."/>
            <person name="Hoshino A."/>
            <person name="Arita M."/>
        </authorList>
    </citation>
    <scope>NUCLEOTIDE SEQUENCE</scope>
    <source>
        <strain evidence="6">Hamamatsu line</strain>
    </source>
</reference>
<dbReference type="PROSITE" id="PS50071">
    <property type="entry name" value="HOMEOBOX_2"/>
    <property type="match status" value="1"/>
</dbReference>
<evidence type="ECO:0000313" key="6">
    <source>
        <dbReference type="EMBL" id="GMJ01082.1"/>
    </source>
</evidence>
<accession>A0A9W7ITY8</accession>
<dbReference type="OrthoDB" id="1920276at2759"/>
<keyword evidence="3" id="KW-0539">Nucleus</keyword>
<feature type="region of interest" description="Disordered" evidence="4">
    <location>
        <begin position="859"/>
        <end position="1053"/>
    </location>
</feature>
<organism evidence="6 7">
    <name type="scientific">Hibiscus trionum</name>
    <name type="common">Flower of an hour</name>
    <dbReference type="NCBI Taxonomy" id="183268"/>
    <lineage>
        <taxon>Eukaryota</taxon>
        <taxon>Viridiplantae</taxon>
        <taxon>Streptophyta</taxon>
        <taxon>Embryophyta</taxon>
        <taxon>Tracheophyta</taxon>
        <taxon>Spermatophyta</taxon>
        <taxon>Magnoliopsida</taxon>
        <taxon>eudicotyledons</taxon>
        <taxon>Gunneridae</taxon>
        <taxon>Pentapetalae</taxon>
        <taxon>rosids</taxon>
        <taxon>malvids</taxon>
        <taxon>Malvales</taxon>
        <taxon>Malvaceae</taxon>
        <taxon>Malvoideae</taxon>
        <taxon>Hibiscus</taxon>
    </lineage>
</organism>
<dbReference type="Proteomes" id="UP001165190">
    <property type="component" value="Unassembled WGS sequence"/>
</dbReference>
<feature type="region of interest" description="Disordered" evidence="4">
    <location>
        <begin position="606"/>
        <end position="696"/>
    </location>
</feature>
<sequence>MDVLKENLAELEIGSTVESIQKFIDIQRELFHSQIDQLQNVVVTQCKLTGVNPLAQEMAAGALSIKIGKRPRDLLNPKAVKYMQAVFSIKDVITKKESREISAQFGVTVTQVRDFFNSQRTRVRKQVRLSREKALRSNACKETEGVLPTGSEAVVPVEPVPLNSVGPVNSEEAPSCSTQDDSLTGIDELDKHFVGNIFSKMQKEETFSGQIKLMEWILQIQNSSVLYWFLSKGGVMILATWLSQAAVEEQTTVVLIILKVLSHLPLQKALPEHMSAILQSVNKLCLYRFSDVSNRARLLISRWSKMFARSQAAKKPNGLRSSTETQNEMLLKQSISEIMSDGSWQSNVYDAEGTIATSNVRKLESPQVLKLLPASTDDSAKKNHLGVSGSHSRERRKVQLVEQPGQKAAGKNSHATRPVPVSQSRPMSADDIQKAKMRALYMQGKHGKAGSTSNGMNEVKSEGLNKPSPSKTSISRPVSKVPSQLPEEQKKPIILPPEEQKKPVILPPEEQKKPVILPPEEQMKPVILPPEEQMKPVILPPEEQMKPVILPPEEQMKPVILPPKTFNRPETTVDPKRPVASKEPPWEKCQKVKIPWQIPPEIKTNDLWSVGAGESSKEVDVQKNRNRRERETFYYTSQEIPSNPKEPWDREMDHDDTLTPEIPTEQPPDTDSTEPQVTQDEHVNGAAATLETSSSQIGADVAAEPDLELLAVLLKNPALVFALTSGQGGNMSSEETVKLLDMIKAGGADSGKKVEEKVEVSLPSPTPSSNPGTSGWRPEAVRNPFSQHSQMGNRVAQASVGVGTAIPVAERLPATSMLAAQREANGRSLAQQLAAAMAQLLPQSNANAMTPEKLHSTNVAFPHHGLSSNSPVQSPAGPSTQVETMAPHIPEKVQSSYSPSPLMPMLSQRQTPQQLQPQPSHASDPLQTHPYSTRTPVGNIGPISDPWRGGQSLGSNLHSQANQNNNNASSFRGSLRPHSRSREGNDYTGNDGFESWSPDNSPNRSSEYAAGRNYMEPRMNSGWSYRTDRPSWQGNSPGHRDQNRQGNRWRDRR</sequence>
<dbReference type="GO" id="GO:0005634">
    <property type="term" value="C:nucleus"/>
    <property type="evidence" value="ECO:0007669"/>
    <property type="project" value="UniProtKB-SubCell"/>
</dbReference>
<feature type="region of interest" description="Disordered" evidence="4">
    <location>
        <begin position="559"/>
        <end position="592"/>
    </location>
</feature>
<proteinExistence type="predicted"/>
<feature type="compositionally biased region" description="Polar residues" evidence="4">
    <location>
        <begin position="997"/>
        <end position="1006"/>
    </location>
</feature>
<dbReference type="GO" id="GO:0010228">
    <property type="term" value="P:vegetative to reproductive phase transition of meristem"/>
    <property type="evidence" value="ECO:0007669"/>
    <property type="project" value="TreeGrafter"/>
</dbReference>
<feature type="compositionally biased region" description="Polar residues" evidence="4">
    <location>
        <begin position="925"/>
        <end position="936"/>
    </location>
</feature>
<keyword evidence="7" id="KW-1185">Reference proteome</keyword>
<feature type="compositionally biased region" description="Basic and acidic residues" evidence="4">
    <location>
        <begin position="646"/>
        <end position="657"/>
    </location>
</feature>
<feature type="region of interest" description="Disordered" evidence="4">
    <location>
        <begin position="445"/>
        <end position="518"/>
    </location>
</feature>
<feature type="domain" description="Homeobox" evidence="5">
    <location>
        <begin position="66"/>
        <end position="126"/>
    </location>
</feature>
<dbReference type="InterPro" id="IPR001356">
    <property type="entry name" value="HD"/>
</dbReference>
<feature type="compositionally biased region" description="Polar residues" evidence="4">
    <location>
        <begin position="866"/>
        <end position="883"/>
    </location>
</feature>
<evidence type="ECO:0000313" key="7">
    <source>
        <dbReference type="Proteomes" id="UP001165190"/>
    </source>
</evidence>
<evidence type="ECO:0000256" key="2">
    <source>
        <dbReference type="ARBA" id="ARBA00023125"/>
    </source>
</evidence>
<dbReference type="Gene3D" id="1.10.10.60">
    <property type="entry name" value="Homeodomain-like"/>
    <property type="match status" value="1"/>
</dbReference>
<protein>
    <recommendedName>
        <fullName evidence="5">Homeobox domain-containing protein</fullName>
    </recommendedName>
</protein>
<keyword evidence="2 3" id="KW-0238">DNA-binding</keyword>
<dbReference type="InterPro" id="IPR009057">
    <property type="entry name" value="Homeodomain-like_sf"/>
</dbReference>
<name>A0A9W7ITY8_HIBTR</name>
<evidence type="ECO:0000256" key="4">
    <source>
        <dbReference type="SAM" id="MobiDB-lite"/>
    </source>
</evidence>
<dbReference type="EMBL" id="BSYR01000035">
    <property type="protein sequence ID" value="GMJ01082.1"/>
    <property type="molecule type" value="Genomic_DNA"/>
</dbReference>
<evidence type="ECO:0000259" key="5">
    <source>
        <dbReference type="PROSITE" id="PS50071"/>
    </source>
</evidence>
<keyword evidence="3" id="KW-0371">Homeobox</keyword>
<feature type="compositionally biased region" description="Basic and acidic residues" evidence="4">
    <location>
        <begin position="615"/>
        <end position="632"/>
    </location>
</feature>
<feature type="region of interest" description="Disordered" evidence="4">
    <location>
        <begin position="373"/>
        <end position="428"/>
    </location>
</feature>
<comment type="subcellular location">
    <subcellularLocation>
        <location evidence="1 3">Nucleus</location>
    </subcellularLocation>
</comment>
<comment type="caution">
    <text evidence="6">The sequence shown here is derived from an EMBL/GenBank/DDBJ whole genome shotgun (WGS) entry which is preliminary data.</text>
</comment>
<feature type="compositionally biased region" description="Low complexity" evidence="4">
    <location>
        <begin position="959"/>
        <end position="970"/>
    </location>
</feature>
<dbReference type="InterPro" id="IPR035441">
    <property type="entry name" value="TFIIS/LEDGF_dom_sf"/>
</dbReference>
<dbReference type="PANTHER" id="PTHR33400:SF6">
    <property type="entry name" value="HOMEOBOX PROTEIN LUMINIDEPENDENS"/>
    <property type="match status" value="1"/>
</dbReference>
<dbReference type="GO" id="GO:0003677">
    <property type="term" value="F:DNA binding"/>
    <property type="evidence" value="ECO:0007669"/>
    <property type="project" value="UniProtKB-UniRule"/>
</dbReference>
<feature type="DNA-binding region" description="Homeobox" evidence="3">
    <location>
        <begin position="68"/>
        <end position="127"/>
    </location>
</feature>
<dbReference type="SUPFAM" id="SSF46689">
    <property type="entry name" value="Homeodomain-like"/>
    <property type="match status" value="1"/>
</dbReference>
<gene>
    <name evidence="6" type="ORF">HRI_003777400</name>
</gene>
<feature type="compositionally biased region" description="Polar residues" evidence="4">
    <location>
        <begin position="667"/>
        <end position="678"/>
    </location>
</feature>
<dbReference type="SUPFAM" id="SSF47676">
    <property type="entry name" value="Conserved domain common to transcription factors TFIIS, elongin A, CRSP70"/>
    <property type="match status" value="1"/>
</dbReference>
<dbReference type="PANTHER" id="PTHR33400">
    <property type="entry name" value="ZINC FINGER CCCH DOMAIN-CONTAINING PROTEIN 6-RELATED"/>
    <property type="match status" value="1"/>
</dbReference>
<feature type="compositionally biased region" description="Low complexity" evidence="4">
    <location>
        <begin position="895"/>
        <end position="919"/>
    </location>
</feature>